<dbReference type="FunFam" id="3.30.565.10:FF:000006">
    <property type="entry name" value="Sensor histidine kinase WalK"/>
    <property type="match status" value="1"/>
</dbReference>
<dbReference type="InterPro" id="IPR036890">
    <property type="entry name" value="HATPase_C_sf"/>
</dbReference>
<dbReference type="SUPFAM" id="SSF55785">
    <property type="entry name" value="PYP-like sensor domain (PAS domain)"/>
    <property type="match status" value="2"/>
</dbReference>
<gene>
    <name evidence="18" type="primary">senX3_2</name>
    <name evidence="18" type="ORF">NCTC13560_02636</name>
    <name evidence="17" type="ORF">SAMN05421682_103201</name>
</gene>
<dbReference type="SUPFAM" id="SSF55874">
    <property type="entry name" value="ATPase domain of HSP90 chaperone/DNA topoisomerase II/histidine kinase"/>
    <property type="match status" value="1"/>
</dbReference>
<dbReference type="EC" id="2.7.13.3" evidence="3"/>
<dbReference type="Pfam" id="PF08448">
    <property type="entry name" value="PAS_4"/>
    <property type="match status" value="1"/>
</dbReference>
<keyword evidence="4" id="KW-0597">Phosphoprotein</keyword>
<dbReference type="InterPro" id="IPR003661">
    <property type="entry name" value="HisK_dim/P_dom"/>
</dbReference>
<dbReference type="FunFam" id="1.10.287.130:FF:000001">
    <property type="entry name" value="Two-component sensor histidine kinase"/>
    <property type="match status" value="1"/>
</dbReference>
<keyword evidence="8 18" id="KW-0418">Kinase</keyword>
<dbReference type="RefSeq" id="WP_228421293.1">
    <property type="nucleotide sequence ID" value="NZ_CP033929.1"/>
</dbReference>
<dbReference type="CDD" id="cd00130">
    <property type="entry name" value="PAS"/>
    <property type="match status" value="2"/>
</dbReference>
<evidence type="ECO:0000256" key="3">
    <source>
        <dbReference type="ARBA" id="ARBA00012438"/>
    </source>
</evidence>
<evidence type="ECO:0000259" key="16">
    <source>
        <dbReference type="PROSITE" id="PS50113"/>
    </source>
</evidence>
<evidence type="ECO:0000256" key="4">
    <source>
        <dbReference type="ARBA" id="ARBA00022553"/>
    </source>
</evidence>
<dbReference type="InterPro" id="IPR000014">
    <property type="entry name" value="PAS"/>
</dbReference>
<dbReference type="InterPro" id="IPR000700">
    <property type="entry name" value="PAS-assoc_C"/>
</dbReference>
<dbReference type="Proteomes" id="UP000255231">
    <property type="component" value="Unassembled WGS sequence"/>
</dbReference>
<keyword evidence="6" id="KW-0812">Transmembrane</keyword>
<dbReference type="PANTHER" id="PTHR42878:SF7">
    <property type="entry name" value="SENSOR HISTIDINE KINASE GLRK"/>
    <property type="match status" value="1"/>
</dbReference>
<dbReference type="GO" id="GO:0005524">
    <property type="term" value="F:ATP binding"/>
    <property type="evidence" value="ECO:0007669"/>
    <property type="project" value="UniProtKB-KW"/>
</dbReference>
<dbReference type="InterPro" id="IPR035965">
    <property type="entry name" value="PAS-like_dom_sf"/>
</dbReference>
<dbReference type="AlphaFoldDB" id="A0A381FDH3"/>
<comment type="catalytic activity">
    <reaction evidence="1">
        <text>ATP + protein L-histidine = ADP + protein N-phospho-L-histidine.</text>
        <dbReference type="EC" id="2.7.13.3"/>
    </reaction>
</comment>
<evidence type="ECO:0000256" key="9">
    <source>
        <dbReference type="ARBA" id="ARBA00022840"/>
    </source>
</evidence>
<dbReference type="GeneID" id="303674041"/>
<dbReference type="InterPro" id="IPR036097">
    <property type="entry name" value="HisK_dim/P_sf"/>
</dbReference>
<sequence length="514" mass="58978">METIYDHLNSINDNLDNNIYLQALNSAKSGIIITDNRQPDNPIIYCNKSFEEITGYLHNEIIGHNCRFLQAQDRTQPEREMIKDAVKNGKECHLEIRNYRKNGTLFWNELIISPVRNKEGEVTHFIGVQNDITDRKKAENELREEKASAEKKILERTKELHDNEAFLSSIIQTVRESLLVLDSDYKVLSANTHFLNSFKVTPEDTVGKILFELGNHQWDIEPLKELLTKILPTNNPVIDFEVEHDFPYIGRKIMLVNAYRVEFEGQYKDRILIAIEDITEKKEIDRRKDDFLSIASHELKTPLTTIKGFVQLLKRMAPEEASDKFLTTLDKVSVNVERLNNLISELLDTSKIQSGNIEIHNEPFKIDTLIRDTVENLSLATDYKINISSNTNATIFGDELQISQVINNLISNAIKYSPGSDKIDVYCNRVGHFVKVSVTDYGMGISPQDQSKIFERFFRARDIQKKFPGMGIGLYICHEIIAKHNGTLWVESEIGAGSTFNFTLPIIKENRNGR</sequence>
<evidence type="ECO:0000313" key="18">
    <source>
        <dbReference type="EMBL" id="SUX44626.1"/>
    </source>
</evidence>
<evidence type="ECO:0000256" key="1">
    <source>
        <dbReference type="ARBA" id="ARBA00000085"/>
    </source>
</evidence>
<feature type="domain" description="PAS" evidence="15">
    <location>
        <begin position="16"/>
        <end position="89"/>
    </location>
</feature>
<protein>
    <recommendedName>
        <fullName evidence="3">histidine kinase</fullName>
        <ecNumber evidence="3">2.7.13.3</ecNumber>
    </recommendedName>
</protein>
<dbReference type="SUPFAM" id="SSF47384">
    <property type="entry name" value="Homodimeric domain of signal transducing histidine kinase"/>
    <property type="match status" value="1"/>
</dbReference>
<keyword evidence="5 18" id="KW-0808">Transferase</keyword>
<name>A0A381FDH3_9FLAO</name>
<dbReference type="Pfam" id="PF00512">
    <property type="entry name" value="HisKA"/>
    <property type="match status" value="1"/>
</dbReference>
<feature type="domain" description="PAS" evidence="15">
    <location>
        <begin position="163"/>
        <end position="234"/>
    </location>
</feature>
<dbReference type="EMBL" id="FTMF01000003">
    <property type="protein sequence ID" value="SIQ21779.1"/>
    <property type="molecule type" value="Genomic_DNA"/>
</dbReference>
<accession>A0A381FDH3</accession>
<proteinExistence type="predicted"/>
<evidence type="ECO:0000256" key="13">
    <source>
        <dbReference type="SAM" id="Coils"/>
    </source>
</evidence>
<dbReference type="Proteomes" id="UP000185725">
    <property type="component" value="Unassembled WGS sequence"/>
</dbReference>
<evidence type="ECO:0000313" key="19">
    <source>
        <dbReference type="Proteomes" id="UP000185725"/>
    </source>
</evidence>
<dbReference type="SMART" id="SM00091">
    <property type="entry name" value="PAS"/>
    <property type="match status" value="2"/>
</dbReference>
<dbReference type="GO" id="GO:0016020">
    <property type="term" value="C:membrane"/>
    <property type="evidence" value="ECO:0007669"/>
    <property type="project" value="UniProtKB-SubCell"/>
</dbReference>
<dbReference type="SMART" id="SM00387">
    <property type="entry name" value="HATPase_c"/>
    <property type="match status" value="1"/>
</dbReference>
<evidence type="ECO:0000256" key="12">
    <source>
        <dbReference type="ARBA" id="ARBA00023136"/>
    </source>
</evidence>
<dbReference type="GO" id="GO:0000156">
    <property type="term" value="F:phosphorelay response regulator activity"/>
    <property type="evidence" value="ECO:0007669"/>
    <property type="project" value="TreeGrafter"/>
</dbReference>
<dbReference type="GO" id="GO:0007234">
    <property type="term" value="P:osmosensory signaling via phosphorelay pathway"/>
    <property type="evidence" value="ECO:0007669"/>
    <property type="project" value="TreeGrafter"/>
</dbReference>
<dbReference type="SMART" id="SM00388">
    <property type="entry name" value="HisKA"/>
    <property type="match status" value="1"/>
</dbReference>
<evidence type="ECO:0000259" key="14">
    <source>
        <dbReference type="PROSITE" id="PS50109"/>
    </source>
</evidence>
<dbReference type="PROSITE" id="PS50112">
    <property type="entry name" value="PAS"/>
    <property type="match status" value="2"/>
</dbReference>
<dbReference type="Gene3D" id="3.30.565.10">
    <property type="entry name" value="Histidine kinase-like ATPase, C-terminal domain"/>
    <property type="match status" value="1"/>
</dbReference>
<dbReference type="Pfam" id="PF13426">
    <property type="entry name" value="PAS_9"/>
    <property type="match status" value="1"/>
</dbReference>
<dbReference type="EMBL" id="UFVS01000001">
    <property type="protein sequence ID" value="SUX44626.1"/>
    <property type="molecule type" value="Genomic_DNA"/>
</dbReference>
<evidence type="ECO:0000313" key="17">
    <source>
        <dbReference type="EMBL" id="SIQ21779.1"/>
    </source>
</evidence>
<reference evidence="18 20" key="2">
    <citation type="submission" date="2018-06" db="EMBL/GenBank/DDBJ databases">
        <authorList>
            <consortium name="Pathogen Informatics"/>
            <person name="Doyle S."/>
        </authorList>
    </citation>
    <scope>NUCLEOTIDE SEQUENCE [LARGE SCALE GENOMIC DNA]</scope>
    <source>
        <strain evidence="18 20">NCTC13560</strain>
    </source>
</reference>
<dbReference type="PROSITE" id="PS50113">
    <property type="entry name" value="PAC"/>
    <property type="match status" value="1"/>
</dbReference>
<evidence type="ECO:0000256" key="10">
    <source>
        <dbReference type="ARBA" id="ARBA00022989"/>
    </source>
</evidence>
<evidence type="ECO:0000256" key="2">
    <source>
        <dbReference type="ARBA" id="ARBA00004141"/>
    </source>
</evidence>
<evidence type="ECO:0000259" key="15">
    <source>
        <dbReference type="PROSITE" id="PS50112"/>
    </source>
</evidence>
<keyword evidence="12" id="KW-0472">Membrane</keyword>
<evidence type="ECO:0000256" key="6">
    <source>
        <dbReference type="ARBA" id="ARBA00022692"/>
    </source>
</evidence>
<dbReference type="PANTHER" id="PTHR42878">
    <property type="entry name" value="TWO-COMPONENT HISTIDINE KINASE"/>
    <property type="match status" value="1"/>
</dbReference>
<organism evidence="18 20">
    <name type="scientific">Chryseobacterium indoltheticum</name>
    <dbReference type="NCBI Taxonomy" id="254"/>
    <lineage>
        <taxon>Bacteria</taxon>
        <taxon>Pseudomonadati</taxon>
        <taxon>Bacteroidota</taxon>
        <taxon>Flavobacteriia</taxon>
        <taxon>Flavobacteriales</taxon>
        <taxon>Weeksellaceae</taxon>
        <taxon>Chryseobacterium group</taxon>
        <taxon>Chryseobacterium</taxon>
    </lineage>
</organism>
<keyword evidence="9" id="KW-0067">ATP-binding</keyword>
<dbReference type="Pfam" id="PF02518">
    <property type="entry name" value="HATPase_c"/>
    <property type="match status" value="1"/>
</dbReference>
<feature type="domain" description="Histidine kinase" evidence="14">
    <location>
        <begin position="294"/>
        <end position="508"/>
    </location>
</feature>
<evidence type="ECO:0000256" key="8">
    <source>
        <dbReference type="ARBA" id="ARBA00022777"/>
    </source>
</evidence>
<dbReference type="Gene3D" id="3.30.450.20">
    <property type="entry name" value="PAS domain"/>
    <property type="match status" value="2"/>
</dbReference>
<comment type="subcellular location">
    <subcellularLocation>
        <location evidence="2">Membrane</location>
        <topology evidence="2">Multi-pass membrane protein</topology>
    </subcellularLocation>
</comment>
<keyword evidence="7" id="KW-0547">Nucleotide-binding</keyword>
<dbReference type="CDD" id="cd00075">
    <property type="entry name" value="HATPase"/>
    <property type="match status" value="1"/>
</dbReference>
<dbReference type="InterPro" id="IPR013656">
    <property type="entry name" value="PAS_4"/>
</dbReference>
<dbReference type="NCBIfam" id="TIGR00229">
    <property type="entry name" value="sensory_box"/>
    <property type="match status" value="2"/>
</dbReference>
<feature type="coiled-coil region" evidence="13">
    <location>
        <begin position="128"/>
        <end position="164"/>
    </location>
</feature>
<reference evidence="17 19" key="1">
    <citation type="submission" date="2017-01" db="EMBL/GenBank/DDBJ databases">
        <authorList>
            <person name="Varghese N."/>
            <person name="Submissions S."/>
        </authorList>
    </citation>
    <scope>NUCLEOTIDE SEQUENCE [LARGE SCALE GENOMIC DNA]</scope>
    <source>
        <strain evidence="17 19">ATCC 27950</strain>
    </source>
</reference>
<dbReference type="SMART" id="SM00086">
    <property type="entry name" value="PAC"/>
    <property type="match status" value="1"/>
</dbReference>
<keyword evidence="13" id="KW-0175">Coiled coil</keyword>
<feature type="domain" description="PAC" evidence="16">
    <location>
        <begin position="92"/>
        <end position="144"/>
    </location>
</feature>
<dbReference type="InterPro" id="IPR001610">
    <property type="entry name" value="PAC"/>
</dbReference>
<dbReference type="InterPro" id="IPR005467">
    <property type="entry name" value="His_kinase_dom"/>
</dbReference>
<evidence type="ECO:0000256" key="7">
    <source>
        <dbReference type="ARBA" id="ARBA00022741"/>
    </source>
</evidence>
<evidence type="ECO:0000313" key="20">
    <source>
        <dbReference type="Proteomes" id="UP000255231"/>
    </source>
</evidence>
<dbReference type="PROSITE" id="PS50109">
    <property type="entry name" value="HIS_KIN"/>
    <property type="match status" value="1"/>
</dbReference>
<dbReference type="PRINTS" id="PR00344">
    <property type="entry name" value="BCTRLSENSOR"/>
</dbReference>
<evidence type="ECO:0000256" key="5">
    <source>
        <dbReference type="ARBA" id="ARBA00022679"/>
    </source>
</evidence>
<keyword evidence="19" id="KW-1185">Reference proteome</keyword>
<keyword evidence="11" id="KW-0902">Two-component regulatory system</keyword>
<dbReference type="GO" id="GO:0000155">
    <property type="term" value="F:phosphorelay sensor kinase activity"/>
    <property type="evidence" value="ECO:0007669"/>
    <property type="project" value="InterPro"/>
</dbReference>
<dbReference type="InterPro" id="IPR050351">
    <property type="entry name" value="BphY/WalK/GraS-like"/>
</dbReference>
<dbReference type="Gene3D" id="1.10.287.130">
    <property type="match status" value="1"/>
</dbReference>
<dbReference type="GO" id="GO:0030295">
    <property type="term" value="F:protein kinase activator activity"/>
    <property type="evidence" value="ECO:0007669"/>
    <property type="project" value="TreeGrafter"/>
</dbReference>
<evidence type="ECO:0000256" key="11">
    <source>
        <dbReference type="ARBA" id="ARBA00023012"/>
    </source>
</evidence>
<dbReference type="InterPro" id="IPR004358">
    <property type="entry name" value="Sig_transdc_His_kin-like_C"/>
</dbReference>
<dbReference type="CDD" id="cd00082">
    <property type="entry name" value="HisKA"/>
    <property type="match status" value="1"/>
</dbReference>
<keyword evidence="10" id="KW-1133">Transmembrane helix</keyword>
<dbReference type="InterPro" id="IPR003594">
    <property type="entry name" value="HATPase_dom"/>
</dbReference>